<organism evidence="1 2">
    <name type="scientific">Pluteus cervinus</name>
    <dbReference type="NCBI Taxonomy" id="181527"/>
    <lineage>
        <taxon>Eukaryota</taxon>
        <taxon>Fungi</taxon>
        <taxon>Dikarya</taxon>
        <taxon>Basidiomycota</taxon>
        <taxon>Agaricomycotina</taxon>
        <taxon>Agaricomycetes</taxon>
        <taxon>Agaricomycetidae</taxon>
        <taxon>Agaricales</taxon>
        <taxon>Pluteineae</taxon>
        <taxon>Pluteaceae</taxon>
        <taxon>Pluteus</taxon>
    </lineage>
</organism>
<protein>
    <submittedName>
        <fullName evidence="1">Uncharacterized protein</fullName>
    </submittedName>
</protein>
<reference evidence="1 2" key="1">
    <citation type="journal article" date="2019" name="Nat. Ecol. Evol.">
        <title>Megaphylogeny resolves global patterns of mushroom evolution.</title>
        <authorList>
            <person name="Varga T."/>
            <person name="Krizsan K."/>
            <person name="Foldi C."/>
            <person name="Dima B."/>
            <person name="Sanchez-Garcia M."/>
            <person name="Sanchez-Ramirez S."/>
            <person name="Szollosi G.J."/>
            <person name="Szarkandi J.G."/>
            <person name="Papp V."/>
            <person name="Albert L."/>
            <person name="Andreopoulos W."/>
            <person name="Angelini C."/>
            <person name="Antonin V."/>
            <person name="Barry K.W."/>
            <person name="Bougher N.L."/>
            <person name="Buchanan P."/>
            <person name="Buyck B."/>
            <person name="Bense V."/>
            <person name="Catcheside P."/>
            <person name="Chovatia M."/>
            <person name="Cooper J."/>
            <person name="Damon W."/>
            <person name="Desjardin D."/>
            <person name="Finy P."/>
            <person name="Geml J."/>
            <person name="Haridas S."/>
            <person name="Hughes K."/>
            <person name="Justo A."/>
            <person name="Karasinski D."/>
            <person name="Kautmanova I."/>
            <person name="Kiss B."/>
            <person name="Kocsube S."/>
            <person name="Kotiranta H."/>
            <person name="LaButti K.M."/>
            <person name="Lechner B.E."/>
            <person name="Liimatainen K."/>
            <person name="Lipzen A."/>
            <person name="Lukacs Z."/>
            <person name="Mihaltcheva S."/>
            <person name="Morgado L.N."/>
            <person name="Niskanen T."/>
            <person name="Noordeloos M.E."/>
            <person name="Ohm R.A."/>
            <person name="Ortiz-Santana B."/>
            <person name="Ovrebo C."/>
            <person name="Racz N."/>
            <person name="Riley R."/>
            <person name="Savchenko A."/>
            <person name="Shiryaev A."/>
            <person name="Soop K."/>
            <person name="Spirin V."/>
            <person name="Szebenyi C."/>
            <person name="Tomsovsky M."/>
            <person name="Tulloss R.E."/>
            <person name="Uehling J."/>
            <person name="Grigoriev I.V."/>
            <person name="Vagvolgyi C."/>
            <person name="Papp T."/>
            <person name="Martin F.M."/>
            <person name="Miettinen O."/>
            <person name="Hibbett D.S."/>
            <person name="Nagy L.G."/>
        </authorList>
    </citation>
    <scope>NUCLEOTIDE SEQUENCE [LARGE SCALE GENOMIC DNA]</scope>
    <source>
        <strain evidence="1 2">NL-1719</strain>
    </source>
</reference>
<keyword evidence="2" id="KW-1185">Reference proteome</keyword>
<evidence type="ECO:0000313" key="2">
    <source>
        <dbReference type="Proteomes" id="UP000308600"/>
    </source>
</evidence>
<dbReference type="EMBL" id="ML209155">
    <property type="protein sequence ID" value="TFK58888.1"/>
    <property type="molecule type" value="Genomic_DNA"/>
</dbReference>
<name>A0ACD2ZZS5_9AGAR</name>
<accession>A0ACD2ZZS5</accession>
<gene>
    <name evidence="1" type="ORF">BDN72DRAFT_781450</name>
</gene>
<sequence>NNSCAYDSVITILYNMWRNNQNYWTMAFNAFGKQNLYLSKLAEDFQSVLELRIPLSTARDRFRNTLAADHPMKFEVGAYASVHQILDIILESPWNVTQVTSHCPNLHLQMATGFINKSCHIFLQKESPHSSVIDIESKLNNIISLGRRLCIVCSARTGHHHIFQAAPPLLAFDIANFKCIINSSLTISVNNDRFRYTLAGIVYYHFAHFTARVIHEGNIWYHDGLIGEAMEDCGNILLQTDLYHYKRQQAVSVIYKLSSQE</sequence>
<dbReference type="Proteomes" id="UP000308600">
    <property type="component" value="Unassembled WGS sequence"/>
</dbReference>
<proteinExistence type="predicted"/>
<evidence type="ECO:0000313" key="1">
    <source>
        <dbReference type="EMBL" id="TFK58888.1"/>
    </source>
</evidence>
<feature type="non-terminal residue" evidence="1">
    <location>
        <position position="1"/>
    </location>
</feature>